<gene>
    <name evidence="1" type="ORF">NCS_11768</name>
</gene>
<keyword evidence="2" id="KW-1185">Reference proteome</keyword>
<dbReference type="Proteomes" id="UP000230607">
    <property type="component" value="Chromosome 1"/>
</dbReference>
<dbReference type="AlphaFoldDB" id="A0A2H1FGR2"/>
<protein>
    <recommendedName>
        <fullName evidence="3">Prealbumin-like fold domain-containing protein</fullName>
    </recommendedName>
</protein>
<accession>A0A2H1FGR2</accession>
<sequence length="374" mass="40483">MKRWSKISSVFAILTIILVLYFVSSSGIYHSRDVAFAQNSSLTIISLSSDNKLISGGQFVISPNPFTGTGNYTIKDNSPDDTAKDKNGVIILSGITNGNYSIIQTNITPGYSVDQIQKLVQVNNSSGVVTFTDLPANNATISSSPTRSVTYTTKFECGSIFAGEGPLRPGHYDTDISLFNKQRFQIQALWNSVPTNGPSSNAILLKMDSETSKSITCQDIRATLGNNNENFIEGFTIINVPLDSTFGSGITMTSPSSNNINILDVQAFYTANALDILPHEVIIDKISFYIIQDGSGKIPANMMQKTLDISIPSGLNQISDTEKKVKDVLAKQYTLSDDDLSKIVIRIKDVSVGVGVLIDDHAISLSTVKPELDS</sequence>
<dbReference type="OrthoDB" id="10540at2157"/>
<evidence type="ECO:0000313" key="2">
    <source>
        <dbReference type="Proteomes" id="UP000230607"/>
    </source>
</evidence>
<proteinExistence type="predicted"/>
<dbReference type="EMBL" id="LT841358">
    <property type="protein sequence ID" value="SMH71956.1"/>
    <property type="molecule type" value="Genomic_DNA"/>
</dbReference>
<evidence type="ECO:0008006" key="3">
    <source>
        <dbReference type="Google" id="ProtNLM"/>
    </source>
</evidence>
<name>A0A2H1FGR2_9ARCH</name>
<evidence type="ECO:0000313" key="1">
    <source>
        <dbReference type="EMBL" id="SMH71956.1"/>
    </source>
</evidence>
<reference evidence="2" key="1">
    <citation type="submission" date="2017-03" db="EMBL/GenBank/DDBJ databases">
        <authorList>
            <person name="Herbold C."/>
        </authorList>
    </citation>
    <scope>NUCLEOTIDE SEQUENCE [LARGE SCALE GENOMIC DNA]</scope>
</reference>
<dbReference type="RefSeq" id="WP_157927829.1">
    <property type="nucleotide sequence ID" value="NZ_LT841358.1"/>
</dbReference>
<dbReference type="Gene3D" id="2.60.40.10">
    <property type="entry name" value="Immunoglobulins"/>
    <property type="match status" value="1"/>
</dbReference>
<organism evidence="1 2">
    <name type="scientific">Candidatus Nitrosotalea okcheonensis</name>
    <dbReference type="NCBI Taxonomy" id="1903276"/>
    <lineage>
        <taxon>Archaea</taxon>
        <taxon>Nitrososphaerota</taxon>
        <taxon>Nitrososphaeria</taxon>
        <taxon>Nitrosotaleales</taxon>
        <taxon>Nitrosotaleaceae</taxon>
        <taxon>Nitrosotalea</taxon>
    </lineage>
</organism>
<dbReference type="InterPro" id="IPR013783">
    <property type="entry name" value="Ig-like_fold"/>
</dbReference>